<dbReference type="Pfam" id="PF19295">
    <property type="entry name" value="SufBD_N"/>
    <property type="match status" value="1"/>
</dbReference>
<evidence type="ECO:0000313" key="5">
    <source>
        <dbReference type="Proteomes" id="UP000625316"/>
    </source>
</evidence>
<protein>
    <submittedName>
        <fullName evidence="4">Fe-S cluster assembly protein SufD</fullName>
    </submittedName>
</protein>
<dbReference type="InterPro" id="IPR055346">
    <property type="entry name" value="Fe-S_cluster_assembly_SufBD"/>
</dbReference>
<feature type="domain" description="SUF system FeS cluster assembly SufBD N-terminal" evidence="3">
    <location>
        <begin position="44"/>
        <end position="187"/>
    </location>
</feature>
<proteinExistence type="inferred from homology"/>
<dbReference type="InterPro" id="IPR011542">
    <property type="entry name" value="SUF_FeS_clus_asmbl_SufD"/>
</dbReference>
<organism evidence="4 5">
    <name type="scientific">Romeriopsis navalis LEGE 11480</name>
    <dbReference type="NCBI Taxonomy" id="2777977"/>
    <lineage>
        <taxon>Bacteria</taxon>
        <taxon>Bacillati</taxon>
        <taxon>Cyanobacteriota</taxon>
        <taxon>Cyanophyceae</taxon>
        <taxon>Leptolyngbyales</taxon>
        <taxon>Leptolyngbyaceae</taxon>
        <taxon>Romeriopsis</taxon>
        <taxon>Romeriopsis navalis</taxon>
    </lineage>
</organism>
<dbReference type="PANTHER" id="PTHR43575:SF1">
    <property type="entry name" value="PROTEIN ABCI7, CHLOROPLASTIC"/>
    <property type="match status" value="1"/>
</dbReference>
<dbReference type="Pfam" id="PF01458">
    <property type="entry name" value="SUFBD_core"/>
    <property type="match status" value="1"/>
</dbReference>
<gene>
    <name evidence="4" type="primary">sufD</name>
    <name evidence="4" type="ORF">IQ266_19900</name>
</gene>
<comment type="caution">
    <text evidence="4">The sequence shown here is derived from an EMBL/GenBank/DDBJ whole genome shotgun (WGS) entry which is preliminary data.</text>
</comment>
<reference evidence="4" key="1">
    <citation type="submission" date="2020-10" db="EMBL/GenBank/DDBJ databases">
        <authorList>
            <person name="Castelo-Branco R."/>
            <person name="Eusebio N."/>
            <person name="Adriana R."/>
            <person name="Vieira A."/>
            <person name="Brugerolle De Fraissinette N."/>
            <person name="Rezende De Castro R."/>
            <person name="Schneider M.P."/>
            <person name="Vasconcelos V."/>
            <person name="Leao P.N."/>
        </authorList>
    </citation>
    <scope>NUCLEOTIDE SEQUENCE</scope>
    <source>
        <strain evidence="4">LEGE 11480</strain>
    </source>
</reference>
<dbReference type="EMBL" id="JADEXQ010000084">
    <property type="protein sequence ID" value="MBE9032005.1"/>
    <property type="molecule type" value="Genomic_DNA"/>
</dbReference>
<dbReference type="InterPro" id="IPR000825">
    <property type="entry name" value="SUF_FeS_clus_asmbl_SufBD_core"/>
</dbReference>
<dbReference type="NCBIfam" id="TIGR01981">
    <property type="entry name" value="sufD"/>
    <property type="match status" value="1"/>
</dbReference>
<dbReference type="PANTHER" id="PTHR43575">
    <property type="entry name" value="PROTEIN ABCI7, CHLOROPLASTIC"/>
    <property type="match status" value="1"/>
</dbReference>
<feature type="domain" description="SUF system FeS cluster assembly SufBD core" evidence="2">
    <location>
        <begin position="195"/>
        <end position="426"/>
    </location>
</feature>
<evidence type="ECO:0000313" key="4">
    <source>
        <dbReference type="EMBL" id="MBE9032005.1"/>
    </source>
</evidence>
<dbReference type="RefSeq" id="WP_264326829.1">
    <property type="nucleotide sequence ID" value="NZ_JADEXQ010000084.1"/>
</dbReference>
<evidence type="ECO:0000259" key="3">
    <source>
        <dbReference type="Pfam" id="PF19295"/>
    </source>
</evidence>
<dbReference type="GO" id="GO:0016226">
    <property type="term" value="P:iron-sulfur cluster assembly"/>
    <property type="evidence" value="ECO:0007669"/>
    <property type="project" value="InterPro"/>
</dbReference>
<keyword evidence="5" id="KW-1185">Reference proteome</keyword>
<sequence>MSNSPEPNVADILVVPEVGGTKANAKIDRTAYLANLLKLRQNSPFDWLTQTRDQAAAIAAELAIPSTRDEAWRFTDLTPMLKHEWQVAASDQALEACDSLVIPEAATRLVFMNGVFQADLSSTKGLPDGAFVGSLGQLNADQTSQVTQHLGRQTGAEEVFTALNTASFLDSAIVWIPRNTVVEQPIHLVFLSRTSGTTTFAHPRCLVIAETGSQVKLVEEHTSADKHDPYFTNTVTEIYISDNAKVNHTRVQWESPMSYHVGKTAVSQGRDSQYVCNAIDLGATISRHNLEVHQHGEQADTQLYGLSLLDGTRTADTHSLTAFSKPHGTANQLHKCIADDQSHGVFNGSVYVPKLAQETDAAQLSRNLLLSNKARIDTKPELEIIADNVKCAHGATVSQLEDDEVFYLQSRGIAEDAARKLLKFAFAIEVINKIPVESLRNTLTDTMRAMSN</sequence>
<dbReference type="AlphaFoldDB" id="A0A928VT09"/>
<name>A0A928VT09_9CYAN</name>
<dbReference type="InterPro" id="IPR045595">
    <property type="entry name" value="SufBD_N"/>
</dbReference>
<evidence type="ECO:0000256" key="1">
    <source>
        <dbReference type="ARBA" id="ARBA00043967"/>
    </source>
</evidence>
<dbReference type="InterPro" id="IPR037284">
    <property type="entry name" value="SUF_FeS_clus_asmbl_SufBD_sf"/>
</dbReference>
<dbReference type="SUPFAM" id="SSF101960">
    <property type="entry name" value="Stabilizer of iron transporter SufD"/>
    <property type="match status" value="1"/>
</dbReference>
<dbReference type="Proteomes" id="UP000625316">
    <property type="component" value="Unassembled WGS sequence"/>
</dbReference>
<evidence type="ECO:0000259" key="2">
    <source>
        <dbReference type="Pfam" id="PF01458"/>
    </source>
</evidence>
<accession>A0A928VT09</accession>
<comment type="similarity">
    <text evidence="1">Belongs to the iron-sulfur cluster assembly SufBD family.</text>
</comment>